<proteinExistence type="predicted"/>
<organism evidence="1 2">
    <name type="scientific">Datura stramonium</name>
    <name type="common">Jimsonweed</name>
    <name type="synonym">Common thornapple</name>
    <dbReference type="NCBI Taxonomy" id="4076"/>
    <lineage>
        <taxon>Eukaryota</taxon>
        <taxon>Viridiplantae</taxon>
        <taxon>Streptophyta</taxon>
        <taxon>Embryophyta</taxon>
        <taxon>Tracheophyta</taxon>
        <taxon>Spermatophyta</taxon>
        <taxon>Magnoliopsida</taxon>
        <taxon>eudicotyledons</taxon>
        <taxon>Gunneridae</taxon>
        <taxon>Pentapetalae</taxon>
        <taxon>asterids</taxon>
        <taxon>lamiids</taxon>
        <taxon>Solanales</taxon>
        <taxon>Solanaceae</taxon>
        <taxon>Solanoideae</taxon>
        <taxon>Datureae</taxon>
        <taxon>Datura</taxon>
    </lineage>
</organism>
<protein>
    <submittedName>
        <fullName evidence="1">Uncharacterized protein</fullName>
    </submittedName>
</protein>
<dbReference type="Proteomes" id="UP000823775">
    <property type="component" value="Unassembled WGS sequence"/>
</dbReference>
<keyword evidence="2" id="KW-1185">Reference proteome</keyword>
<reference evidence="1 2" key="1">
    <citation type="journal article" date="2021" name="BMC Genomics">
        <title>Datura genome reveals duplications of psychoactive alkaloid biosynthetic genes and high mutation rate following tissue culture.</title>
        <authorList>
            <person name="Rajewski A."/>
            <person name="Carter-House D."/>
            <person name="Stajich J."/>
            <person name="Litt A."/>
        </authorList>
    </citation>
    <scope>NUCLEOTIDE SEQUENCE [LARGE SCALE GENOMIC DNA]</scope>
    <source>
        <strain evidence="1">AR-01</strain>
    </source>
</reference>
<sequence>MVRGLFGGGSPGGRKSEGLGLSRNDLVAMFVVEIWWWVRRRFATEGERRRGISGLLLERKKMRVSFFWWFSGEVQGKKTGRERREKVQRGGYGVFREAALVNNEGEGGEVLRGLGDFPADKWERRRRLKVRRKLWRVCGTAVVRLFSGQTLPETMVEVDEKREEMEKKGC</sequence>
<name>A0ABS8Y580_DATST</name>
<evidence type="ECO:0000313" key="2">
    <source>
        <dbReference type="Proteomes" id="UP000823775"/>
    </source>
</evidence>
<evidence type="ECO:0000313" key="1">
    <source>
        <dbReference type="EMBL" id="MCE5166182.1"/>
    </source>
</evidence>
<accession>A0ABS8Y580</accession>
<dbReference type="EMBL" id="JACEIK010019861">
    <property type="protein sequence ID" value="MCE5166182.1"/>
    <property type="molecule type" value="Genomic_DNA"/>
</dbReference>
<comment type="caution">
    <text evidence="1">The sequence shown here is derived from an EMBL/GenBank/DDBJ whole genome shotgun (WGS) entry which is preliminary data.</text>
</comment>
<gene>
    <name evidence="1" type="ORF">HAX54_015445</name>
</gene>